<accession>A0A165F1D4</accession>
<dbReference type="InterPro" id="IPR007667">
    <property type="entry name" value="Hypoxia_induced_domain"/>
</dbReference>
<evidence type="ECO:0000256" key="2">
    <source>
        <dbReference type="ARBA" id="ARBA00022692"/>
    </source>
</evidence>
<evidence type="ECO:0000256" key="1">
    <source>
        <dbReference type="ARBA" id="ARBA00004325"/>
    </source>
</evidence>
<dbReference type="PANTHER" id="PTHR12297:SF3">
    <property type="entry name" value="HIG1 DOMAIN FAMILY MEMBER 1A"/>
    <property type="match status" value="1"/>
</dbReference>
<evidence type="ECO:0000256" key="4">
    <source>
        <dbReference type="ARBA" id="ARBA00023128"/>
    </source>
</evidence>
<dbReference type="EMBL" id="KV427616">
    <property type="protein sequence ID" value="KZT08165.1"/>
    <property type="molecule type" value="Genomic_DNA"/>
</dbReference>
<dbReference type="PANTHER" id="PTHR12297">
    <property type="entry name" value="HYPOXIA-INDUCBILE GENE 1 HIG1 -RELATED"/>
    <property type="match status" value="1"/>
</dbReference>
<name>A0A165F1D4_9APHY</name>
<dbReference type="GO" id="GO:0097250">
    <property type="term" value="P:mitochondrial respirasome assembly"/>
    <property type="evidence" value="ECO:0007669"/>
    <property type="project" value="TreeGrafter"/>
</dbReference>
<dbReference type="InParanoid" id="A0A165F1D4"/>
<evidence type="ECO:0000259" key="8">
    <source>
        <dbReference type="PROSITE" id="PS51503"/>
    </source>
</evidence>
<protein>
    <recommendedName>
        <fullName evidence="8">HIG1 domain-containing protein</fullName>
    </recommendedName>
</protein>
<keyword evidence="4" id="KW-0496">Mitochondrion</keyword>
<evidence type="ECO:0000256" key="3">
    <source>
        <dbReference type="ARBA" id="ARBA00022989"/>
    </source>
</evidence>
<dbReference type="RefSeq" id="XP_040765905.1">
    <property type="nucleotide sequence ID" value="XM_040906317.1"/>
</dbReference>
<feature type="compositionally biased region" description="Basic and acidic residues" evidence="6">
    <location>
        <begin position="121"/>
        <end position="136"/>
    </location>
</feature>
<feature type="transmembrane region" description="Helical" evidence="7">
    <location>
        <begin position="33"/>
        <end position="50"/>
    </location>
</feature>
<gene>
    <name evidence="9" type="ORF">LAESUDRAFT_697668</name>
</gene>
<dbReference type="OrthoDB" id="6604018at2759"/>
<reference evidence="9 10" key="1">
    <citation type="journal article" date="2016" name="Mol. Biol. Evol.">
        <title>Comparative Genomics of Early-Diverging Mushroom-Forming Fungi Provides Insights into the Origins of Lignocellulose Decay Capabilities.</title>
        <authorList>
            <person name="Nagy L.G."/>
            <person name="Riley R."/>
            <person name="Tritt A."/>
            <person name="Adam C."/>
            <person name="Daum C."/>
            <person name="Floudas D."/>
            <person name="Sun H."/>
            <person name="Yadav J.S."/>
            <person name="Pangilinan J."/>
            <person name="Larsson K.H."/>
            <person name="Matsuura K."/>
            <person name="Barry K."/>
            <person name="Labutti K."/>
            <person name="Kuo R."/>
            <person name="Ohm R.A."/>
            <person name="Bhattacharya S.S."/>
            <person name="Shirouzu T."/>
            <person name="Yoshinaga Y."/>
            <person name="Martin F.M."/>
            <person name="Grigoriev I.V."/>
            <person name="Hibbett D.S."/>
        </authorList>
    </citation>
    <scope>NUCLEOTIDE SEQUENCE [LARGE SCALE GENOMIC DNA]</scope>
    <source>
        <strain evidence="9 10">93-53</strain>
    </source>
</reference>
<evidence type="ECO:0000256" key="7">
    <source>
        <dbReference type="SAM" id="Phobius"/>
    </source>
</evidence>
<dbReference type="Gene3D" id="6.10.140.1320">
    <property type="match status" value="1"/>
</dbReference>
<dbReference type="Pfam" id="PF04588">
    <property type="entry name" value="HIG_1_N"/>
    <property type="match status" value="1"/>
</dbReference>
<keyword evidence="3 7" id="KW-1133">Transmembrane helix</keyword>
<dbReference type="PROSITE" id="PS51503">
    <property type="entry name" value="HIG1"/>
    <property type="match status" value="1"/>
</dbReference>
<organism evidence="9 10">
    <name type="scientific">Laetiporus sulphureus 93-53</name>
    <dbReference type="NCBI Taxonomy" id="1314785"/>
    <lineage>
        <taxon>Eukaryota</taxon>
        <taxon>Fungi</taxon>
        <taxon>Dikarya</taxon>
        <taxon>Basidiomycota</taxon>
        <taxon>Agaricomycotina</taxon>
        <taxon>Agaricomycetes</taxon>
        <taxon>Polyporales</taxon>
        <taxon>Laetiporus</taxon>
    </lineage>
</organism>
<evidence type="ECO:0000256" key="5">
    <source>
        <dbReference type="ARBA" id="ARBA00023136"/>
    </source>
</evidence>
<feature type="domain" description="HIG1" evidence="8">
    <location>
        <begin position="5"/>
        <end position="96"/>
    </location>
</feature>
<keyword evidence="5 7" id="KW-0472">Membrane</keyword>
<evidence type="ECO:0000313" key="9">
    <source>
        <dbReference type="EMBL" id="KZT08165.1"/>
    </source>
</evidence>
<proteinExistence type="predicted"/>
<evidence type="ECO:0000256" key="6">
    <source>
        <dbReference type="SAM" id="MobiDB-lite"/>
    </source>
</evidence>
<dbReference type="GeneID" id="63823346"/>
<feature type="region of interest" description="Disordered" evidence="6">
    <location>
        <begin position="121"/>
        <end position="183"/>
    </location>
</feature>
<dbReference type="InterPro" id="IPR050355">
    <property type="entry name" value="RCF1"/>
</dbReference>
<evidence type="ECO:0000313" key="10">
    <source>
        <dbReference type="Proteomes" id="UP000076871"/>
    </source>
</evidence>
<dbReference type="AlphaFoldDB" id="A0A165F1D4"/>
<dbReference type="STRING" id="1314785.A0A165F1D4"/>
<dbReference type="Proteomes" id="UP000076871">
    <property type="component" value="Unassembled WGS sequence"/>
</dbReference>
<comment type="subcellular location">
    <subcellularLocation>
        <location evidence="1">Mitochondrion membrane</location>
    </subcellularLocation>
</comment>
<keyword evidence="2 7" id="KW-0812">Transmembrane</keyword>
<dbReference type="GO" id="GO:0031966">
    <property type="term" value="C:mitochondrial membrane"/>
    <property type="evidence" value="ECO:0007669"/>
    <property type="project" value="UniProtKB-SubCell"/>
</dbReference>
<keyword evidence="10" id="KW-1185">Reference proteome</keyword>
<sequence>MSVTNAEAVADGKVTLPESIGQKFWRRFKQEPLVPIGAAATTVALVTAMVKMRRGERKSMNYWLRARVILQGATVIALVGGSYAYGNLKNQKEARAAAKQETALGEAAQERAAFEERLKAAEESTRLEEGYDKDDTTPSPPQGVSAAPASVDAVRSPAADAPQPTQSKGFWEKLGWGGSQKKS</sequence>
<feature type="transmembrane region" description="Helical" evidence="7">
    <location>
        <begin position="62"/>
        <end position="85"/>
    </location>
</feature>